<keyword evidence="18" id="KW-0347">Helicase</keyword>
<dbReference type="GO" id="GO:0006351">
    <property type="term" value="P:DNA-templated transcription"/>
    <property type="evidence" value="ECO:0007669"/>
    <property type="project" value="InterPro"/>
</dbReference>
<keyword evidence="10" id="KW-0945">Host-virus interaction</keyword>
<keyword evidence="6" id="KW-1036">Host cytoplasmic vesicle</keyword>
<evidence type="ECO:0000256" key="13">
    <source>
        <dbReference type="ARBA" id="ARBA00022695"/>
    </source>
</evidence>
<evidence type="ECO:0000256" key="1">
    <source>
        <dbReference type="ARBA" id="ARBA00004295"/>
    </source>
</evidence>
<dbReference type="EMBL" id="AB937989">
    <property type="protein sequence ID" value="BAP81884.1"/>
    <property type="molecule type" value="Genomic_RNA"/>
</dbReference>
<name>A0A097ZPI0_9PICO</name>
<dbReference type="SUPFAM" id="SSF52540">
    <property type="entry name" value="P-loop containing nucleoside triphosphate hydrolases"/>
    <property type="match status" value="1"/>
</dbReference>
<evidence type="ECO:0000259" key="32">
    <source>
        <dbReference type="PROSITE" id="PS51218"/>
    </source>
</evidence>
<dbReference type="PROSITE" id="PS51218">
    <property type="entry name" value="SF3_HELICASE_2"/>
    <property type="match status" value="1"/>
</dbReference>
<evidence type="ECO:0000256" key="2">
    <source>
        <dbReference type="ARBA" id="ARBA00004328"/>
    </source>
</evidence>
<evidence type="ECO:0000256" key="29">
    <source>
        <dbReference type="ARBA" id="ARBA00023303"/>
    </source>
</evidence>
<dbReference type="InterPro" id="IPR009003">
    <property type="entry name" value="Peptidase_S1_PA"/>
</dbReference>
<evidence type="ECO:0000256" key="18">
    <source>
        <dbReference type="ARBA" id="ARBA00022806"/>
    </source>
</evidence>
<dbReference type="KEGG" id="vg:22203874"/>
<evidence type="ECO:0000256" key="28">
    <source>
        <dbReference type="ARBA" id="ARBA00023296"/>
    </source>
</evidence>
<dbReference type="GO" id="GO:0039694">
    <property type="term" value="P:viral RNA genome replication"/>
    <property type="evidence" value="ECO:0007669"/>
    <property type="project" value="InterPro"/>
</dbReference>
<keyword evidence="9" id="KW-0167">Capsid protein</keyword>
<keyword evidence="30" id="KW-0812">Transmembrane</keyword>
<dbReference type="GO" id="GO:0034220">
    <property type="term" value="P:monoatomic ion transmembrane transport"/>
    <property type="evidence" value="ECO:0007669"/>
    <property type="project" value="UniProtKB-KW"/>
</dbReference>
<evidence type="ECO:0000256" key="8">
    <source>
        <dbReference type="ARBA" id="ARBA00022553"/>
    </source>
</evidence>
<evidence type="ECO:0000256" key="25">
    <source>
        <dbReference type="ARBA" id="ARBA00023065"/>
    </source>
</evidence>
<dbReference type="InterPro" id="IPR007094">
    <property type="entry name" value="RNA-dir_pol_PSvirus"/>
</dbReference>
<dbReference type="InterPro" id="IPR009419">
    <property type="entry name" value="VPP_parechovir_P3A"/>
</dbReference>
<evidence type="ECO:0000256" key="12">
    <source>
        <dbReference type="ARBA" id="ARBA00022679"/>
    </source>
</evidence>
<evidence type="ECO:0000256" key="9">
    <source>
        <dbReference type="ARBA" id="ARBA00022561"/>
    </source>
</evidence>
<sequence length="2170" mass="242912" precursor="true">MEVTNLINKMATNLLQDPTKEEAEQTPDRLSASVTNNAAAIVQAAVSPGQPFNPYYSTVDKSHSMGYAIGSAEKNACKMVRLNTAMYLPSHSFFANVLSFDLPSAFFRNSSFPAWGPSRYFRYMRASFHFQIAVNAPMGASGALIAFYCPKDLKNRIDTSKIVHNSIFNLPHVVINIGTMTQAELLVPFVSEKNYVPVDSADLGNLVVARLAPLRFTGTTSNVVDITVFGSFIELDFQGPRPFRSQGPPSTKFKFVREKIDIAEGVGMMNLSNVSSTTASQSVALSGERANYDRFVTGTGKRITSFKDILRIDNLLCPNDNLLCPNTFSSSSSMCLFPWPASTGPGSQVFTQVIGLGNFPNIGFLSRSYTFWRGSLVFTLQVVATNMHKGRLLFAINPTGTETFDIEHAQNLCYTVLDLGLNSSVSLTIPFTSDTWMRRTANDWSDLFRMTAFSLNRLVHNGAAANTVDILVYVRAGDDFQFIAPMGDNFTWQGPDGVESNSVEYRQSDQLAEKAGLGAVENAGSLDDIKNQEDPIMLNYDIKNVKLFYADHMDLDKFFGRAWNCGNLSLSTDVYSNKTIGVPNNTHAAAMAMFGYWCGEVNVHIANNTEGNLEAIHSQTTTNLSIATGTASSSGAVVIPPKQMATLCAPYYTMTAVKSTVTHRSDLFGVVFCRSFNSSGAPDFWCSLRAPNFTFPIPIPSKGTTRSQIVDAHAIPSMEEAKHIAARFALDPDGDYEREVIDRNPILQYLHSAINFFDLRLGHRSETLLQDGDIESNPGPAQLVYKDRGLYKHYGVRIGESVFQMQSENFLEAIFKGEVEIARVMDDGNWKVESEYPMDYFVQQYMNSELGKKYKFSCLENCETWARTAFPTHEWTQSKALGFFGVMIVTASLAAIALRDTSATTLMSFFNQSPDETEASVIQKATSWFSSMFTNVMEADLVKFVAMCVARLTCYLCLYAHAPNLLNTVALGALIFMDVKTIGVVSSDAKALLSCLVEGDVKGLCTAIAEKMDGMSDTDEERAEEMRETMSYAKLLLDEEDKPMENQGFKDFNTFTTSAKNIEWWVSLFSKFKNWLLSFFKPDSCVKFNKWVEGNLDMIADIFQTCNDHLKKAHEPTNLRDPKFHELHNYLVSLVGHLQDGFVLYASNNSILPQLKYIHSNLLRVKLQKPYNAKVARVEPIGICIKGAPGVGKSFFSNLIMKKISAEMGWDLSADVFAHPIGSAYFDGYCGQKIHFIDDMGQNTEEADLAVLCQCISTIPFPVPMASLEEKSTFYDSCLVIATTNKGDFSSKTLLDPEALERRFKYTFSIRPKQQYAKNGKLDVAKFVEEVKRGEVWEVCFDGYKWVSFDLQTFTTAVVEDLTHKRDAYRSWNKFMMNQTGEMSFDEWCDVANTFLLKAELKIFDFADNVNDFCFKPVKASDKIRVWLKEKFQRMKNFVEKNQKWFALVTAVSSALGLICAIIYVARQRGTDEKSERPYNPSTMSSNIVSKFKLGETIQVPTNQAPFLNEFGHIFNRLAYIEDAANPIIVHVLPLWENKVLVYSHSQFILSKMEKPHLVYKGFKVPIESAEFKRITISEGPMDVAIISIEKLPFIFKSIRSLVSSDLGSDTMILWNSPRGFLAYPVSNAHHSGSIETLEGDMTVRTITYVGQTVRGMCGGVLVSKVGGAYKINGLHIAGTGIMGMAASISFINAMPSSQGVITHIEDTPLKVHQPTRSVLKRSPLYNTWAVTMAPAVLSPFDTRLDPALERPYPVLKKAAEKYRVNVFIQPPNFAKFKSQITDCFVRVLGTHTGISIEEACFEEGDEHALDLKTSPGFKYVQMGLKKTDLVNRPNKFIHPILRNDVRLIFDEMAKGQMPVVTFTAHLKDELRKLEKIRSGKTRCIEACDFDYTVAHKMMFGTLYKAIYDTPGIITGLAVGMNPWKDWELIQQSLFKYNYDFDYKTFDGSLSRELMLHAVDILSACVENDEMAKLMLSVVVESVHLVLDQKWNVSGGMPSGSPCTTVLNSVCNLIVSSTIADMCTEGDFKILVYGDDLIISSTAPLDCDRFKTLVELHYGMEVTPGDKGDEFKVKDREQVSFLKRVTRKFPGTNYRVGALDLDTVKQHLMWCKSYSSFKQQLDSALMEVAMHGEETYNGFLTEIKTKLDKFKIYPPKFKHIISRLCLSIFD</sequence>
<evidence type="ECO:0000259" key="33">
    <source>
        <dbReference type="PROSITE" id="PS51874"/>
    </source>
</evidence>
<keyword evidence="25" id="KW-0406">Ion transport</keyword>
<evidence type="ECO:0000256" key="7">
    <source>
        <dbReference type="ARBA" id="ARBA00022520"/>
    </source>
</evidence>
<dbReference type="InterPro" id="IPR043504">
    <property type="entry name" value="Peptidase_S1_PA_chymotrypsin"/>
</dbReference>
<evidence type="ECO:0000256" key="5">
    <source>
        <dbReference type="ARBA" id="ARBA00022484"/>
    </source>
</evidence>
<dbReference type="InterPro" id="IPR014759">
    <property type="entry name" value="Helicase_SF3_ssRNA_vir"/>
</dbReference>
<dbReference type="GeneID" id="22203874"/>
<dbReference type="Gene3D" id="1.20.960.20">
    <property type="match status" value="1"/>
</dbReference>
<evidence type="ECO:0000259" key="31">
    <source>
        <dbReference type="PROSITE" id="PS50507"/>
    </source>
</evidence>
<evidence type="ECO:0000313" key="34">
    <source>
        <dbReference type="EMBL" id="BAP81884.1"/>
    </source>
</evidence>
<keyword evidence="20" id="KW-0067">ATP-binding</keyword>
<evidence type="ECO:0000256" key="11">
    <source>
        <dbReference type="ARBA" id="ARBA00022670"/>
    </source>
</evidence>
<dbReference type="SUPFAM" id="SSF88633">
    <property type="entry name" value="Positive stranded ssRNA viruses"/>
    <property type="match status" value="2"/>
</dbReference>
<evidence type="ECO:0000313" key="35">
    <source>
        <dbReference type="Proteomes" id="UP000204610"/>
    </source>
</evidence>
<dbReference type="InterPro" id="IPR029053">
    <property type="entry name" value="Viral_coat"/>
</dbReference>
<keyword evidence="19" id="KW-0788">Thiol protease</keyword>
<accession>A0A097ZPI0</accession>
<dbReference type="GO" id="GO:0039618">
    <property type="term" value="C:T=pseudo3 icosahedral viral capsid"/>
    <property type="evidence" value="ECO:0007669"/>
    <property type="project" value="UniProtKB-KW"/>
</dbReference>
<keyword evidence="35" id="KW-1185">Reference proteome</keyword>
<dbReference type="PROSITE" id="PS50507">
    <property type="entry name" value="RDRP_SSRNA_POS"/>
    <property type="match status" value="1"/>
</dbReference>
<feature type="domain" description="RdRp catalytic" evidence="31">
    <location>
        <begin position="1936"/>
        <end position="2049"/>
    </location>
</feature>
<evidence type="ECO:0000256" key="26">
    <source>
        <dbReference type="ARBA" id="ARBA00023136"/>
    </source>
</evidence>
<keyword evidence="28" id="KW-1160">Virus entry into host cell</keyword>
<keyword evidence="8" id="KW-0597">Phosphoprotein</keyword>
<dbReference type="InterPro" id="IPR001676">
    <property type="entry name" value="Picornavirus_capsid"/>
</dbReference>
<dbReference type="GO" id="GO:0005524">
    <property type="term" value="F:ATP binding"/>
    <property type="evidence" value="ECO:0007669"/>
    <property type="project" value="UniProtKB-KW"/>
</dbReference>
<dbReference type="GO" id="GO:0003724">
    <property type="term" value="F:RNA helicase activity"/>
    <property type="evidence" value="ECO:0007669"/>
    <property type="project" value="InterPro"/>
</dbReference>
<evidence type="ECO:0000256" key="10">
    <source>
        <dbReference type="ARBA" id="ARBA00022581"/>
    </source>
</evidence>
<evidence type="ECO:0000256" key="27">
    <source>
        <dbReference type="ARBA" id="ARBA00023200"/>
    </source>
</evidence>
<protein>
    <recommendedName>
        <fullName evidence="3">Genome polyprotein</fullName>
    </recommendedName>
</protein>
<keyword evidence="27" id="KW-1035">Host cytoplasm</keyword>
<keyword evidence="17" id="KW-1161">Viral attachment to host cell</keyword>
<dbReference type="SUPFAM" id="SSF56672">
    <property type="entry name" value="DNA/RNA polymerases"/>
    <property type="match status" value="1"/>
</dbReference>
<evidence type="ECO:0000256" key="3">
    <source>
        <dbReference type="ARBA" id="ARBA00020107"/>
    </source>
</evidence>
<evidence type="ECO:0000256" key="14">
    <source>
        <dbReference type="ARBA" id="ARBA00022706"/>
    </source>
</evidence>
<organism evidence="34 35">
    <name type="scientific">Crohivirus A</name>
    <dbReference type="NCBI Taxonomy" id="2169853"/>
    <lineage>
        <taxon>Viruses</taxon>
        <taxon>Riboviria</taxon>
        <taxon>Orthornavirae</taxon>
        <taxon>Pisuviricota</taxon>
        <taxon>Pisoniviricetes</taxon>
        <taxon>Picornavirales</taxon>
        <taxon>Picornaviridae</taxon>
        <taxon>Paavivirinae</taxon>
        <taxon>Crohivirus</taxon>
        <taxon>Crohivirus alermus</taxon>
    </lineage>
</organism>
<keyword evidence="26 30" id="KW-0472">Membrane</keyword>
<evidence type="ECO:0000256" key="16">
    <source>
        <dbReference type="ARBA" id="ARBA00022801"/>
    </source>
</evidence>
<dbReference type="InterPro" id="IPR033703">
    <property type="entry name" value="Rhv-like"/>
</dbReference>
<keyword evidence="4" id="KW-0813">Transport</keyword>
<dbReference type="InterPro" id="IPR027417">
    <property type="entry name" value="P-loop_NTPase"/>
</dbReference>
<dbReference type="GO" id="GO:0044162">
    <property type="term" value="C:host cell cytoplasmic vesicle membrane"/>
    <property type="evidence" value="ECO:0007669"/>
    <property type="project" value="UniProtKB-SubCell"/>
</dbReference>
<evidence type="ECO:0000256" key="30">
    <source>
        <dbReference type="SAM" id="Phobius"/>
    </source>
</evidence>
<keyword evidence="11" id="KW-0645">Protease</keyword>
<dbReference type="InterPro" id="IPR004004">
    <property type="entry name" value="Helic/Pol/Pept_Calicivir-typ"/>
</dbReference>
<evidence type="ECO:0000256" key="19">
    <source>
        <dbReference type="ARBA" id="ARBA00022807"/>
    </source>
</evidence>
<keyword evidence="14" id="KW-1143">T=pseudo3 icosahedral capsid protein</keyword>
<keyword evidence="5" id="KW-0696">RNA-directed RNA polymerase</keyword>
<dbReference type="InterPro" id="IPR000199">
    <property type="entry name" value="Peptidase_C3A/C3B_picornavir"/>
</dbReference>
<dbReference type="Gene3D" id="3.30.70.270">
    <property type="match status" value="1"/>
</dbReference>
<evidence type="ECO:0000256" key="22">
    <source>
        <dbReference type="ARBA" id="ARBA00022870"/>
    </source>
</evidence>
<dbReference type="GO" id="GO:0003723">
    <property type="term" value="F:RNA binding"/>
    <property type="evidence" value="ECO:0007669"/>
    <property type="project" value="InterPro"/>
</dbReference>
<evidence type="ECO:0000256" key="24">
    <source>
        <dbReference type="ARBA" id="ARBA00023039"/>
    </source>
</evidence>
<keyword evidence="23" id="KW-0693">Viral RNA replication</keyword>
<dbReference type="Gene3D" id="2.60.120.20">
    <property type="match status" value="2"/>
</dbReference>
<dbReference type="GO" id="GO:0005198">
    <property type="term" value="F:structural molecule activity"/>
    <property type="evidence" value="ECO:0007669"/>
    <property type="project" value="InterPro"/>
</dbReference>
<keyword evidence="16" id="KW-0378">Hydrolase</keyword>
<reference evidence="34" key="1">
    <citation type="journal article" date="2015" name="J. Gen. Virol.">
        <title>Metagenomic analysis of the shrew enteric virome reveals novel viruses related to human stool-associated viruses.</title>
        <authorList>
            <person name="Sasaki M."/>
            <person name="Orba Y."/>
            <person name="Ueno K."/>
            <person name="Ishii A."/>
            <person name="Moonga L."/>
            <person name="Hang'ombe B.M."/>
            <person name="Mweene A.S."/>
            <person name="Ito K."/>
            <person name="Sawa H."/>
        </authorList>
    </citation>
    <scope>NUCLEOTIDE SEQUENCE [LARGE SCALE GENOMIC DNA]</scope>
    <source>
        <strain evidence="34">ZM54</strain>
    </source>
</reference>
<dbReference type="GO" id="GO:0046718">
    <property type="term" value="P:symbiont entry into host cell"/>
    <property type="evidence" value="ECO:0007669"/>
    <property type="project" value="UniProtKB-KW"/>
</dbReference>
<dbReference type="InterPro" id="IPR043128">
    <property type="entry name" value="Rev_trsase/Diguanyl_cyclase"/>
</dbReference>
<keyword evidence="13" id="KW-0548">Nucleotidyltransferase</keyword>
<dbReference type="GO" id="GO:0003968">
    <property type="term" value="F:RNA-directed RNA polymerase activity"/>
    <property type="evidence" value="ECO:0007669"/>
    <property type="project" value="UniProtKB-KW"/>
</dbReference>
<evidence type="ECO:0000256" key="15">
    <source>
        <dbReference type="ARBA" id="ARBA00022741"/>
    </source>
</evidence>
<evidence type="ECO:0000256" key="23">
    <source>
        <dbReference type="ARBA" id="ARBA00022953"/>
    </source>
</evidence>
<dbReference type="PROSITE" id="PS51874">
    <property type="entry name" value="PCV_3C_PRO"/>
    <property type="match status" value="1"/>
</dbReference>
<dbReference type="InterPro" id="IPR001205">
    <property type="entry name" value="RNA-dir_pol_C"/>
</dbReference>
<dbReference type="Proteomes" id="UP000204610">
    <property type="component" value="Segment"/>
</dbReference>
<comment type="subcellular location">
    <subcellularLocation>
        <location evidence="1">Host cytoplasmic vesicle membrane</location>
        <topology evidence="1">Peripheral membrane protein</topology>
        <orientation evidence="1">Cytoplasmic side</orientation>
    </subcellularLocation>
    <subcellularLocation>
        <location evidence="2">Virion</location>
    </subcellularLocation>
</comment>
<evidence type="ECO:0000256" key="17">
    <source>
        <dbReference type="ARBA" id="ARBA00022804"/>
    </source>
</evidence>
<dbReference type="Pfam" id="PF00073">
    <property type="entry name" value="Rhv"/>
    <property type="match status" value="2"/>
</dbReference>
<proteinExistence type="predicted"/>
<dbReference type="GO" id="GO:0006508">
    <property type="term" value="P:proteolysis"/>
    <property type="evidence" value="ECO:0007669"/>
    <property type="project" value="UniProtKB-KW"/>
</dbReference>
<dbReference type="Pfam" id="PF00680">
    <property type="entry name" value="RdRP_1"/>
    <property type="match status" value="1"/>
</dbReference>
<keyword evidence="29" id="KW-0407">Ion channel</keyword>
<keyword evidence="22" id="KW-1043">Host membrane</keyword>
<dbReference type="InterPro" id="IPR044067">
    <property type="entry name" value="PCV_3C_PRO"/>
</dbReference>
<dbReference type="InterPro" id="IPR043502">
    <property type="entry name" value="DNA/RNA_pol_sf"/>
</dbReference>
<evidence type="ECO:0000256" key="20">
    <source>
        <dbReference type="ARBA" id="ARBA00022840"/>
    </source>
</evidence>
<dbReference type="GO" id="GO:0015267">
    <property type="term" value="F:channel activity"/>
    <property type="evidence" value="ECO:0007669"/>
    <property type="project" value="UniProtKB-KW"/>
</dbReference>
<dbReference type="GO" id="GO:0004197">
    <property type="term" value="F:cysteine-type endopeptidase activity"/>
    <property type="evidence" value="ECO:0007669"/>
    <property type="project" value="InterPro"/>
</dbReference>
<feature type="domain" description="SF3 helicase" evidence="32">
    <location>
        <begin position="1159"/>
        <end position="1323"/>
    </location>
</feature>
<dbReference type="CDD" id="cd00205">
    <property type="entry name" value="rhv_like"/>
    <property type="match status" value="2"/>
</dbReference>
<feature type="domain" description="Peptidase C3" evidence="33">
    <location>
        <begin position="1499"/>
        <end position="1696"/>
    </location>
</feature>
<keyword evidence="12" id="KW-0808">Transferase</keyword>
<dbReference type="Pfam" id="PF00548">
    <property type="entry name" value="Peptidase_C3"/>
    <property type="match status" value="1"/>
</dbReference>
<keyword evidence="30" id="KW-1133">Transmembrane helix</keyword>
<evidence type="ECO:0000256" key="4">
    <source>
        <dbReference type="ARBA" id="ARBA00022448"/>
    </source>
</evidence>
<dbReference type="RefSeq" id="YP_009104360.1">
    <property type="nucleotide sequence ID" value="NC_025474.1"/>
</dbReference>
<dbReference type="GO" id="GO:0019062">
    <property type="term" value="P:virion attachment to host cell"/>
    <property type="evidence" value="ECO:0007669"/>
    <property type="project" value="UniProtKB-KW"/>
</dbReference>
<dbReference type="Pfam" id="PF06363">
    <property type="entry name" value="Picorna_P3A"/>
    <property type="match status" value="1"/>
</dbReference>
<feature type="transmembrane region" description="Helical" evidence="30">
    <location>
        <begin position="1445"/>
        <end position="1466"/>
    </location>
</feature>
<evidence type="ECO:0000256" key="21">
    <source>
        <dbReference type="ARBA" id="ARBA00022844"/>
    </source>
</evidence>
<evidence type="ECO:0000256" key="6">
    <source>
        <dbReference type="ARBA" id="ARBA00022488"/>
    </source>
</evidence>
<keyword evidence="21" id="KW-0946">Virion</keyword>
<dbReference type="PRINTS" id="PR00918">
    <property type="entry name" value="CALICVIRUSNS"/>
</dbReference>
<dbReference type="InterPro" id="IPR000605">
    <property type="entry name" value="Helicase_SF3_ssDNA/RNA_vir"/>
</dbReference>
<dbReference type="Gene3D" id="2.40.10.10">
    <property type="entry name" value="Trypsin-like serine proteases"/>
    <property type="match status" value="1"/>
</dbReference>
<dbReference type="CDD" id="cd23232">
    <property type="entry name" value="Crohivirus_RdRp"/>
    <property type="match status" value="1"/>
</dbReference>
<keyword evidence="15" id="KW-0547">Nucleotide-binding</keyword>
<dbReference type="Pfam" id="PF00910">
    <property type="entry name" value="RNA_helicase"/>
    <property type="match status" value="1"/>
</dbReference>
<dbReference type="SUPFAM" id="SSF50494">
    <property type="entry name" value="Trypsin-like serine proteases"/>
    <property type="match status" value="1"/>
</dbReference>
<keyword evidence="24" id="KW-1182">Viral ion channel</keyword>
<keyword evidence="7" id="KW-0191">Covalent protein-RNA linkage</keyword>